<dbReference type="Gene3D" id="2.40.160.50">
    <property type="entry name" value="membrane protein fhac: a member of the omp85/tpsb transporter family"/>
    <property type="match status" value="1"/>
</dbReference>
<evidence type="ECO:0000256" key="9">
    <source>
        <dbReference type="ARBA" id="ARBA00033063"/>
    </source>
</evidence>
<evidence type="ECO:0000256" key="4">
    <source>
        <dbReference type="ARBA" id="ARBA00022452"/>
    </source>
</evidence>
<organism evidence="14 15">
    <name type="scientific">Arenimonas caeni</name>
    <dbReference type="NCBI Taxonomy" id="2058085"/>
    <lineage>
        <taxon>Bacteria</taxon>
        <taxon>Pseudomonadati</taxon>
        <taxon>Pseudomonadota</taxon>
        <taxon>Gammaproteobacteria</taxon>
        <taxon>Lysobacterales</taxon>
        <taxon>Lysobacteraceae</taxon>
        <taxon>Arenimonas</taxon>
    </lineage>
</organism>
<name>A0A2P6M6V5_9GAMM</name>
<dbReference type="GO" id="GO:0009306">
    <property type="term" value="P:protein secretion"/>
    <property type="evidence" value="ECO:0007669"/>
    <property type="project" value="TreeGrafter"/>
</dbReference>
<dbReference type="PANTHER" id="PTHR12815:SF47">
    <property type="entry name" value="TRANSLOCATION AND ASSEMBLY MODULE SUBUNIT TAMA"/>
    <property type="match status" value="1"/>
</dbReference>
<dbReference type="OrthoDB" id="9769707at2"/>
<comment type="caution">
    <text evidence="14">The sequence shown here is derived from an EMBL/GenBank/DDBJ whole genome shotgun (WGS) entry which is preliminary data.</text>
</comment>
<keyword evidence="4" id="KW-1134">Transmembrane beta strand</keyword>
<proteinExistence type="inferred from homology"/>
<reference evidence="14 15" key="1">
    <citation type="submission" date="2018-03" db="EMBL/GenBank/DDBJ databases">
        <title>Arenimonas caeni sp. nov., isolated from activated sludge.</title>
        <authorList>
            <person name="Liu H."/>
        </authorList>
    </citation>
    <scope>NUCLEOTIDE SEQUENCE [LARGE SCALE GENOMIC DNA]</scope>
    <source>
        <strain evidence="15">z29</strain>
    </source>
</reference>
<comment type="subunit">
    <text evidence="10">Interacts with TamB to form the translocation and assembly module (TAM).</text>
</comment>
<dbReference type="Pfam" id="PF17243">
    <property type="entry name" value="POTRA_TamA_1"/>
    <property type="match status" value="1"/>
</dbReference>
<evidence type="ECO:0000256" key="2">
    <source>
        <dbReference type="ARBA" id="ARBA00010248"/>
    </source>
</evidence>
<feature type="domain" description="TamA POTRA" evidence="13">
    <location>
        <begin position="29"/>
        <end position="110"/>
    </location>
</feature>
<evidence type="ECO:0000256" key="5">
    <source>
        <dbReference type="ARBA" id="ARBA00022692"/>
    </source>
</evidence>
<dbReference type="RefSeq" id="WP_106991059.1">
    <property type="nucleotide sequence ID" value="NZ_JAVEVW010000001.1"/>
</dbReference>
<feature type="signal peptide" evidence="11">
    <location>
        <begin position="1"/>
        <end position="24"/>
    </location>
</feature>
<dbReference type="InterPro" id="IPR039910">
    <property type="entry name" value="D15-like"/>
</dbReference>
<dbReference type="PANTHER" id="PTHR12815">
    <property type="entry name" value="SORTING AND ASSEMBLY MACHINERY SAMM50 PROTEIN FAMILY MEMBER"/>
    <property type="match status" value="1"/>
</dbReference>
<sequence length="592" mass="65573">MRAPLTRLLPTLCLGLLLAMPAAALELVSVRVEGLDDPAQRSDVLAALSLEKLNPARRQGLSEARLSYLLRRAPREARQALEPYGHYEAQVQTEFERDGERVSVRVRVVPGEPVRVRKREITISGPGESDEVLARRIERLRPREGQPFVHSVYEDGKASVDRLLAARGYFRARLGAHRVEVTRAERVADIALAWDTGPRHSLGEARFEGHPFRDGLLDHLVPWTPGEPYDQAQLLKLQSSLAQLDYFAAIDIHPEPGEGEDLEVPVQVSLSPAKRSVWSAGVRFGTDSGLGLTGGLERRWVNDRGHKLDLLAGLAQRRNDLAASYRIPAFRWVDGWYTASARLQQEEVDGINNELLEVTGSRSGSIGRWNLVAALNLRRERFEDATTGFEYAYSTLVYPSLWAQWSEADDPLYPRSARGLTVELRAGSTALGSDIDFVQLRAEGKWIRSFGRRNRLLLRAEAGTTVSDEFSSLPPSLRFYAGGDRSVRGYGYKEIGPSIIGSNGRSYVFGGQHLAVASVEFERMFTRSWGIAFFVDAGDAFESRDSFDPQVGAGLGLRWRSPVGPVRVDVAHGFGSDAANSVQLHLNIGPDL</sequence>
<dbReference type="Pfam" id="PF01103">
    <property type="entry name" value="Omp85"/>
    <property type="match status" value="1"/>
</dbReference>
<gene>
    <name evidence="14" type="ORF">C6N40_10910</name>
</gene>
<evidence type="ECO:0000256" key="7">
    <source>
        <dbReference type="ARBA" id="ARBA00023136"/>
    </source>
</evidence>
<dbReference type="AlphaFoldDB" id="A0A2P6M6V5"/>
<evidence type="ECO:0000259" key="13">
    <source>
        <dbReference type="Pfam" id="PF17243"/>
    </source>
</evidence>
<keyword evidence="15" id="KW-1185">Reference proteome</keyword>
<keyword evidence="6 11" id="KW-0732">Signal</keyword>
<comment type="similarity">
    <text evidence="2">Belongs to the TamA family.</text>
</comment>
<feature type="chain" id="PRO_5015195592" description="Translocation and assembly module subunit TamA" evidence="11">
    <location>
        <begin position="25"/>
        <end position="592"/>
    </location>
</feature>
<dbReference type="Gene3D" id="3.10.20.310">
    <property type="entry name" value="membrane protein fhac"/>
    <property type="match status" value="3"/>
</dbReference>
<dbReference type="InterPro" id="IPR035243">
    <property type="entry name" value="TamA_POTRA_Dom_1"/>
</dbReference>
<evidence type="ECO:0000256" key="3">
    <source>
        <dbReference type="ARBA" id="ARBA00015419"/>
    </source>
</evidence>
<keyword evidence="7" id="KW-0472">Membrane</keyword>
<comment type="subcellular location">
    <subcellularLocation>
        <location evidence="1">Cell outer membrane</location>
    </subcellularLocation>
</comment>
<keyword evidence="8" id="KW-0998">Cell outer membrane</keyword>
<keyword evidence="5" id="KW-0812">Transmembrane</keyword>
<dbReference type="InterPro" id="IPR000184">
    <property type="entry name" value="Bac_surfAg_D15"/>
</dbReference>
<evidence type="ECO:0000313" key="15">
    <source>
        <dbReference type="Proteomes" id="UP000241736"/>
    </source>
</evidence>
<evidence type="ECO:0000256" key="6">
    <source>
        <dbReference type="ARBA" id="ARBA00022729"/>
    </source>
</evidence>
<dbReference type="GO" id="GO:0009279">
    <property type="term" value="C:cell outer membrane"/>
    <property type="evidence" value="ECO:0007669"/>
    <property type="project" value="UniProtKB-SubCell"/>
</dbReference>
<evidence type="ECO:0000256" key="1">
    <source>
        <dbReference type="ARBA" id="ARBA00004442"/>
    </source>
</evidence>
<evidence type="ECO:0000259" key="12">
    <source>
        <dbReference type="Pfam" id="PF01103"/>
    </source>
</evidence>
<evidence type="ECO:0000256" key="8">
    <source>
        <dbReference type="ARBA" id="ARBA00023237"/>
    </source>
</evidence>
<feature type="domain" description="Bacterial surface antigen (D15)" evidence="12">
    <location>
        <begin position="304"/>
        <end position="589"/>
    </location>
</feature>
<evidence type="ECO:0000313" key="14">
    <source>
        <dbReference type="EMBL" id="PRH81728.1"/>
    </source>
</evidence>
<evidence type="ECO:0000256" key="11">
    <source>
        <dbReference type="SAM" id="SignalP"/>
    </source>
</evidence>
<dbReference type="EMBL" id="PVLF01000018">
    <property type="protein sequence ID" value="PRH81728.1"/>
    <property type="molecule type" value="Genomic_DNA"/>
</dbReference>
<protein>
    <recommendedName>
        <fullName evidence="3">Translocation and assembly module subunit TamA</fullName>
    </recommendedName>
    <alternativeName>
        <fullName evidence="9">Autotransporter assembly factor TamA</fullName>
    </alternativeName>
</protein>
<accession>A0A2P6M6V5</accession>
<dbReference type="Proteomes" id="UP000241736">
    <property type="component" value="Unassembled WGS sequence"/>
</dbReference>
<evidence type="ECO:0000256" key="10">
    <source>
        <dbReference type="ARBA" id="ARBA00093548"/>
    </source>
</evidence>
<dbReference type="GO" id="GO:0097347">
    <property type="term" value="C:TAM protein secretion complex"/>
    <property type="evidence" value="ECO:0007669"/>
    <property type="project" value="TreeGrafter"/>
</dbReference>